<dbReference type="CDD" id="cd07968">
    <property type="entry name" value="OBF_DNA_ligase_IV"/>
    <property type="match status" value="1"/>
</dbReference>
<evidence type="ECO:0000256" key="1">
    <source>
        <dbReference type="ARBA" id="ARBA00001946"/>
    </source>
</evidence>
<feature type="domain" description="BRCT" evidence="18">
    <location>
        <begin position="805"/>
        <end position="897"/>
    </location>
</feature>
<reference evidence="19" key="2">
    <citation type="submission" date="2015-02" db="UniProtKB">
        <authorList>
            <consortium name="EnsemblMetazoa"/>
        </authorList>
    </citation>
    <scope>IDENTIFICATION</scope>
</reference>
<feature type="domain" description="BRCT" evidence="18">
    <location>
        <begin position="654"/>
        <end position="743"/>
    </location>
</feature>
<evidence type="ECO:0000259" key="17">
    <source>
        <dbReference type="PROSITE" id="PS50160"/>
    </source>
</evidence>
<accession>T1JBC6</accession>
<dbReference type="eggNOG" id="KOG0966">
    <property type="taxonomic scope" value="Eukaryota"/>
</dbReference>
<comment type="subcellular location">
    <subcellularLocation>
        <location evidence="2">Nucleus</location>
    </subcellularLocation>
</comment>
<dbReference type="PhylomeDB" id="T1JBC6"/>
<dbReference type="InterPro" id="IPR036599">
    <property type="entry name" value="DNA_ligase_N_sf"/>
</dbReference>
<dbReference type="InterPro" id="IPR000977">
    <property type="entry name" value="DNA_ligase_ATP-dep"/>
</dbReference>
<evidence type="ECO:0000256" key="9">
    <source>
        <dbReference type="ARBA" id="ARBA00022840"/>
    </source>
</evidence>
<dbReference type="GO" id="GO:0032807">
    <property type="term" value="C:DNA ligase IV complex"/>
    <property type="evidence" value="ECO:0007669"/>
    <property type="project" value="TreeGrafter"/>
</dbReference>
<dbReference type="FunFam" id="2.40.50.140:FF:000150">
    <property type="entry name" value="DNA ligase"/>
    <property type="match status" value="1"/>
</dbReference>
<dbReference type="Gene3D" id="3.30.470.30">
    <property type="entry name" value="DNA ligase/mRNA capping enzyme"/>
    <property type="match status" value="1"/>
</dbReference>
<dbReference type="GO" id="GO:0006310">
    <property type="term" value="P:DNA recombination"/>
    <property type="evidence" value="ECO:0007669"/>
    <property type="project" value="UniProtKB-KW"/>
</dbReference>
<evidence type="ECO:0000256" key="14">
    <source>
        <dbReference type="ARBA" id="ARBA00034003"/>
    </source>
</evidence>
<dbReference type="SUPFAM" id="SSF56091">
    <property type="entry name" value="DNA ligase/mRNA capping enzyme, catalytic domain"/>
    <property type="match status" value="1"/>
</dbReference>
<dbReference type="PROSITE" id="PS50160">
    <property type="entry name" value="DNA_LIGASE_A3"/>
    <property type="match status" value="1"/>
</dbReference>
<dbReference type="InterPro" id="IPR012308">
    <property type="entry name" value="DNA_ligase_ATP-dep_N"/>
</dbReference>
<dbReference type="SMART" id="SM00292">
    <property type="entry name" value="BRCT"/>
    <property type="match status" value="2"/>
</dbReference>
<evidence type="ECO:0000256" key="11">
    <source>
        <dbReference type="ARBA" id="ARBA00023172"/>
    </source>
</evidence>
<dbReference type="SUPFAM" id="SSF117018">
    <property type="entry name" value="ATP-dependent DNA ligase DNA-binding domain"/>
    <property type="match status" value="1"/>
</dbReference>
<dbReference type="GO" id="GO:0003677">
    <property type="term" value="F:DNA binding"/>
    <property type="evidence" value="ECO:0007669"/>
    <property type="project" value="InterPro"/>
</dbReference>
<evidence type="ECO:0000256" key="13">
    <source>
        <dbReference type="ARBA" id="ARBA00023242"/>
    </source>
</evidence>
<dbReference type="InterPro" id="IPR036420">
    <property type="entry name" value="BRCT_dom_sf"/>
</dbReference>
<dbReference type="Pfam" id="PF11411">
    <property type="entry name" value="DNA_ligase_IV"/>
    <property type="match status" value="1"/>
</dbReference>
<dbReference type="Gene3D" id="1.10.3260.10">
    <property type="entry name" value="DNA ligase, ATP-dependent, N-terminal domain"/>
    <property type="match status" value="1"/>
</dbReference>
<dbReference type="Pfam" id="PF04675">
    <property type="entry name" value="DNA_ligase_A_N"/>
    <property type="match status" value="1"/>
</dbReference>
<evidence type="ECO:0000256" key="12">
    <source>
        <dbReference type="ARBA" id="ARBA00023204"/>
    </source>
</evidence>
<dbReference type="Gene3D" id="3.40.50.10190">
    <property type="entry name" value="BRCT domain"/>
    <property type="match status" value="2"/>
</dbReference>
<dbReference type="Pfam" id="PF01068">
    <property type="entry name" value="DNA_ligase_A_M"/>
    <property type="match status" value="1"/>
</dbReference>
<keyword evidence="10" id="KW-0460">Magnesium</keyword>
<keyword evidence="4 15" id="KW-0436">Ligase</keyword>
<evidence type="ECO:0000256" key="16">
    <source>
        <dbReference type="RuleBase" id="RU004196"/>
    </source>
</evidence>
<dbReference type="GO" id="GO:0071897">
    <property type="term" value="P:DNA biosynthetic process"/>
    <property type="evidence" value="ECO:0007669"/>
    <property type="project" value="InterPro"/>
</dbReference>
<dbReference type="InterPro" id="IPR044125">
    <property type="entry name" value="Adenylation_DNA_ligase_IV"/>
</dbReference>
<evidence type="ECO:0000256" key="10">
    <source>
        <dbReference type="ARBA" id="ARBA00022842"/>
    </source>
</evidence>
<dbReference type="GO" id="GO:0003910">
    <property type="term" value="F:DNA ligase (ATP) activity"/>
    <property type="evidence" value="ECO:0007669"/>
    <property type="project" value="UniProtKB-EC"/>
</dbReference>
<dbReference type="InterPro" id="IPR021536">
    <property type="entry name" value="DNA_ligase_IV_dom"/>
</dbReference>
<dbReference type="OMA" id="EGIMIKH"/>
<dbReference type="Pfam" id="PF16589">
    <property type="entry name" value="BRCT_2"/>
    <property type="match status" value="1"/>
</dbReference>
<keyword evidence="20" id="KW-1185">Reference proteome</keyword>
<keyword evidence="11 15" id="KW-0233">DNA recombination</keyword>
<keyword evidence="13" id="KW-0539">Nucleus</keyword>
<evidence type="ECO:0000256" key="6">
    <source>
        <dbReference type="ARBA" id="ARBA00022737"/>
    </source>
</evidence>
<proteinExistence type="inferred from homology"/>
<dbReference type="NCBIfam" id="TIGR00574">
    <property type="entry name" value="dnl1"/>
    <property type="match status" value="1"/>
</dbReference>
<dbReference type="Pfam" id="PF00533">
    <property type="entry name" value="BRCT"/>
    <property type="match status" value="1"/>
</dbReference>
<dbReference type="Pfam" id="PF04679">
    <property type="entry name" value="DNA_ligase_A_C"/>
    <property type="match status" value="1"/>
</dbReference>
<keyword evidence="8 15" id="KW-0227">DNA damage</keyword>
<dbReference type="PROSITE" id="PS50172">
    <property type="entry name" value="BRCT"/>
    <property type="match status" value="2"/>
</dbReference>
<dbReference type="CDD" id="cd07903">
    <property type="entry name" value="Adenylation_DNA_ligase_IV"/>
    <property type="match status" value="1"/>
</dbReference>
<evidence type="ECO:0000256" key="2">
    <source>
        <dbReference type="ARBA" id="ARBA00004123"/>
    </source>
</evidence>
<keyword evidence="7 15" id="KW-0547">Nucleotide-binding</keyword>
<dbReference type="GO" id="GO:0006297">
    <property type="term" value="P:nucleotide-excision repair, DNA gap filling"/>
    <property type="evidence" value="ECO:0007669"/>
    <property type="project" value="TreeGrafter"/>
</dbReference>
<dbReference type="GO" id="GO:0046872">
    <property type="term" value="F:metal ion binding"/>
    <property type="evidence" value="ECO:0007669"/>
    <property type="project" value="UniProtKB-KW"/>
</dbReference>
<dbReference type="InterPro" id="IPR012310">
    <property type="entry name" value="DNA_ligase_ATP-dep_cent"/>
</dbReference>
<keyword evidence="9 15" id="KW-0067">ATP-binding</keyword>
<protein>
    <recommendedName>
        <fullName evidence="15">DNA ligase</fullName>
        <ecNumber evidence="15">6.5.1.1</ecNumber>
    </recommendedName>
</protein>
<dbReference type="PROSITE" id="PS00333">
    <property type="entry name" value="DNA_LIGASE_A2"/>
    <property type="match status" value="1"/>
</dbReference>
<evidence type="ECO:0000256" key="5">
    <source>
        <dbReference type="ARBA" id="ARBA00022723"/>
    </source>
</evidence>
<evidence type="ECO:0000256" key="15">
    <source>
        <dbReference type="RuleBase" id="RU000617"/>
    </source>
</evidence>
<dbReference type="FunFam" id="3.30.470.30:FF:000008">
    <property type="entry name" value="DNA ligase"/>
    <property type="match status" value="1"/>
</dbReference>
<dbReference type="PANTHER" id="PTHR45997:SF1">
    <property type="entry name" value="DNA LIGASE 4"/>
    <property type="match status" value="1"/>
</dbReference>
<dbReference type="FunFam" id="3.40.50.10190:FF:000027">
    <property type="entry name" value="DNA ligase"/>
    <property type="match status" value="1"/>
</dbReference>
<dbReference type="InterPro" id="IPR029710">
    <property type="entry name" value="LIG4"/>
</dbReference>
<dbReference type="STRING" id="126957.T1JBC6"/>
<dbReference type="InterPro" id="IPR001357">
    <property type="entry name" value="BRCT_dom"/>
</dbReference>
<evidence type="ECO:0000256" key="3">
    <source>
        <dbReference type="ARBA" id="ARBA00007572"/>
    </source>
</evidence>
<dbReference type="GO" id="GO:0005958">
    <property type="term" value="C:DNA-dependent protein kinase-DNA ligase 4 complex"/>
    <property type="evidence" value="ECO:0007669"/>
    <property type="project" value="TreeGrafter"/>
</dbReference>
<evidence type="ECO:0000259" key="18">
    <source>
        <dbReference type="PROSITE" id="PS50172"/>
    </source>
</evidence>
<organism evidence="19 20">
    <name type="scientific">Strigamia maritima</name>
    <name type="common">European centipede</name>
    <name type="synonym">Geophilus maritimus</name>
    <dbReference type="NCBI Taxonomy" id="126957"/>
    <lineage>
        <taxon>Eukaryota</taxon>
        <taxon>Metazoa</taxon>
        <taxon>Ecdysozoa</taxon>
        <taxon>Arthropoda</taxon>
        <taxon>Myriapoda</taxon>
        <taxon>Chilopoda</taxon>
        <taxon>Pleurostigmophora</taxon>
        <taxon>Geophilomorpha</taxon>
        <taxon>Linotaeniidae</taxon>
        <taxon>Strigamia</taxon>
    </lineage>
</organism>
<evidence type="ECO:0000313" key="20">
    <source>
        <dbReference type="Proteomes" id="UP000014500"/>
    </source>
</evidence>
<dbReference type="AlphaFoldDB" id="T1JBC6"/>
<keyword evidence="12 15" id="KW-0234">DNA repair</keyword>
<evidence type="ECO:0000256" key="4">
    <source>
        <dbReference type="ARBA" id="ARBA00022598"/>
    </source>
</evidence>
<dbReference type="EnsemblMetazoa" id="SMAR011066-RA">
    <property type="protein sequence ID" value="SMAR011066-PA"/>
    <property type="gene ID" value="SMAR011066"/>
</dbReference>
<dbReference type="GO" id="GO:0005524">
    <property type="term" value="F:ATP binding"/>
    <property type="evidence" value="ECO:0007669"/>
    <property type="project" value="UniProtKB-KW"/>
</dbReference>
<dbReference type="PANTHER" id="PTHR45997">
    <property type="entry name" value="DNA LIGASE 4"/>
    <property type="match status" value="1"/>
</dbReference>
<evidence type="ECO:0000313" key="19">
    <source>
        <dbReference type="EnsemblMetazoa" id="SMAR011066-PA"/>
    </source>
</evidence>
<feature type="domain" description="ATP-dependent DNA ligase family profile" evidence="17">
    <location>
        <begin position="357"/>
        <end position="491"/>
    </location>
</feature>
<dbReference type="SUPFAM" id="SSF50249">
    <property type="entry name" value="Nucleic acid-binding proteins"/>
    <property type="match status" value="1"/>
</dbReference>
<dbReference type="Gene3D" id="2.40.50.140">
    <property type="entry name" value="Nucleic acid-binding proteins"/>
    <property type="match status" value="1"/>
</dbReference>
<dbReference type="EMBL" id="JH432010">
    <property type="status" value="NOT_ANNOTATED_CDS"/>
    <property type="molecule type" value="Genomic_DNA"/>
</dbReference>
<dbReference type="InterPro" id="IPR012340">
    <property type="entry name" value="NA-bd_OB-fold"/>
</dbReference>
<dbReference type="PROSITE" id="PS00697">
    <property type="entry name" value="DNA_LIGASE_A1"/>
    <property type="match status" value="1"/>
</dbReference>
<dbReference type="Proteomes" id="UP000014500">
    <property type="component" value="Unassembled WGS sequence"/>
</dbReference>
<evidence type="ECO:0000256" key="7">
    <source>
        <dbReference type="ARBA" id="ARBA00022741"/>
    </source>
</evidence>
<dbReference type="HOGENOM" id="CLU_004844_2_0_1"/>
<dbReference type="GO" id="GO:0006303">
    <property type="term" value="P:double-strand break repair via nonhomologous end joining"/>
    <property type="evidence" value="ECO:0007669"/>
    <property type="project" value="TreeGrafter"/>
</dbReference>
<dbReference type="InterPro" id="IPR016059">
    <property type="entry name" value="DNA_ligase_ATP-dep_CS"/>
</dbReference>
<name>T1JBC6_STRMM</name>
<dbReference type="InterPro" id="IPR012309">
    <property type="entry name" value="DNA_ligase_ATP-dep_C"/>
</dbReference>
<keyword evidence="6" id="KW-0677">Repeat</keyword>
<sequence length="898" mass="103404">MATTTQPTTPTKTVANQTKFLVLCKVCDQICSKQGKGKKQILEQFINKWRSNHSDLHKDDITTTDSFYPAMRLLLPQFDKERGAYGIKETTLAKYYIEILNLSKDSTDALKLLNYRAPQTAKAEAGDFANVAFFVLKHRCYKEGELTIEDINTYLDEIALSHAENRRDNVKKSLFSLLRRTSAFEQKWLIRIIMKSMKLGQSELTVLNAFHPDAKEAYDNSSSLLKVCTLLRDPSVRGHEIAISLFSPFRPMLAETANPEKMDKILTKTFYVENKLDGERVQMHTDGKKFMYFSRNSYDFSDSFGSTSTQGPLTCHIASCFKSHVVNCILDGEMVGYNLNTNCIGSKGENFDVKSLKDDKEYQPCFCVFDVVMYNGSVLTNLPFSERIKCLNNLFTPLEGRLQFTTRAEVKSKQDAIDKLNEAIDKREEGIVIKNPTSIYKPHDRKAGWYKIKPDYVDELMEQLDLLIIGGNFGEGRRRGLPSHFLLGVAVDPKIPGEKPTVFHSVCRVGSGYSLKELYELNMQLGEHWQKFDKNSPPHCIVVENNQRERPDIWIEPSKSRILQIKAAEINKSDKFKTGYTLRFPRVEKVRYDKDWHDCMTLSEFEQLRKQSYGKLALHHVSSEPAVKRQRIAVKEKPTLPPQFRGPDASCIKKESDLFAAKEFYVINGPVKYSKNDLETLIIKHGGEIVQDTGPDTYCVIADKLNARVRMIIIREKYDVVKCSWLLSCIEQKQLVNWTPSCMWYSTKKTIDRLALDFDEYGDSYTEEIDEKKLKSIFQQIDVRQIEKLSSRDILDLEMEYFPDSSLGLFRSCIMHFDQNPSLNLIRSKFLFYGGNVSEEIHKQVNHVVVHTNDLSNLEELKSLNRSRRQKFHIVSHDWIENSIKDKALHAEKNYQPT</sequence>
<comment type="cofactor">
    <cofactor evidence="1">
        <name>Mg(2+)</name>
        <dbReference type="ChEBI" id="CHEBI:18420"/>
    </cofactor>
</comment>
<dbReference type="SUPFAM" id="SSF52113">
    <property type="entry name" value="BRCT domain"/>
    <property type="match status" value="2"/>
</dbReference>
<keyword evidence="5" id="KW-0479">Metal-binding</keyword>
<comment type="similarity">
    <text evidence="3 16">Belongs to the ATP-dependent DNA ligase family.</text>
</comment>
<evidence type="ECO:0000256" key="8">
    <source>
        <dbReference type="ARBA" id="ARBA00022763"/>
    </source>
</evidence>
<dbReference type="EC" id="6.5.1.1" evidence="15"/>
<reference evidence="20" key="1">
    <citation type="submission" date="2011-05" db="EMBL/GenBank/DDBJ databases">
        <authorList>
            <person name="Richards S.R."/>
            <person name="Qu J."/>
            <person name="Jiang H."/>
            <person name="Jhangiani S.N."/>
            <person name="Agravi P."/>
            <person name="Goodspeed R."/>
            <person name="Gross S."/>
            <person name="Mandapat C."/>
            <person name="Jackson L."/>
            <person name="Mathew T."/>
            <person name="Pu L."/>
            <person name="Thornton R."/>
            <person name="Saada N."/>
            <person name="Wilczek-Boney K.B."/>
            <person name="Lee S."/>
            <person name="Kovar C."/>
            <person name="Wu Y."/>
            <person name="Scherer S.E."/>
            <person name="Worley K.C."/>
            <person name="Muzny D.M."/>
            <person name="Gibbs R."/>
        </authorList>
    </citation>
    <scope>NUCLEOTIDE SEQUENCE</scope>
    <source>
        <strain evidence="20">Brora</strain>
    </source>
</reference>
<comment type="catalytic activity">
    <reaction evidence="14 15">
        <text>ATP + (deoxyribonucleotide)n-3'-hydroxyl + 5'-phospho-(deoxyribonucleotide)m = (deoxyribonucleotide)n+m + AMP + diphosphate.</text>
        <dbReference type="EC" id="6.5.1.1"/>
    </reaction>
</comment>